<reference evidence="3 4" key="1">
    <citation type="journal article" date="2014" name="Genome Announc.">
        <title>Draft Genome Sequence of Brevibacillus panacihumi Strain W25, a Halotolerant Hydrocarbon-Degrading Bacterium.</title>
        <authorList>
            <person name="Wang X."/>
            <person name="Jin D."/>
            <person name="Zhou L."/>
            <person name="Wu L."/>
            <person name="An W."/>
            <person name="Chen Y."/>
            <person name="Zhao L."/>
        </authorList>
    </citation>
    <scope>NUCLEOTIDE SEQUENCE [LARGE SCALE GENOMIC DNA]</scope>
    <source>
        <strain evidence="3 4">W25</strain>
    </source>
</reference>
<dbReference type="Proteomes" id="UP000017973">
    <property type="component" value="Unassembled WGS sequence"/>
</dbReference>
<evidence type="ECO:0000256" key="1">
    <source>
        <dbReference type="ARBA" id="ARBA00006987"/>
    </source>
</evidence>
<organism evidence="3 4">
    <name type="scientific">Brevibacillus panacihumi W25</name>
    <dbReference type="NCBI Taxonomy" id="1408254"/>
    <lineage>
        <taxon>Bacteria</taxon>
        <taxon>Bacillati</taxon>
        <taxon>Bacillota</taxon>
        <taxon>Bacilli</taxon>
        <taxon>Bacillales</taxon>
        <taxon>Paenibacillaceae</taxon>
        <taxon>Brevibacillus</taxon>
    </lineage>
</organism>
<accession>V6M7N9</accession>
<dbReference type="PANTHER" id="PTHR42928:SF5">
    <property type="entry name" value="BLR1237 PROTEIN"/>
    <property type="match status" value="1"/>
</dbReference>
<name>V6M7N9_9BACL</name>
<dbReference type="PATRIC" id="fig|1408254.3.peg.4102"/>
<dbReference type="CDD" id="cd07012">
    <property type="entry name" value="PBP2_Bug_TTT"/>
    <property type="match status" value="1"/>
</dbReference>
<protein>
    <recommendedName>
        <fullName evidence="5">Transporter</fullName>
    </recommendedName>
</protein>
<evidence type="ECO:0000256" key="2">
    <source>
        <dbReference type="SAM" id="SignalP"/>
    </source>
</evidence>
<evidence type="ECO:0000313" key="3">
    <source>
        <dbReference type="EMBL" id="EST53910.1"/>
    </source>
</evidence>
<dbReference type="Gene3D" id="3.40.190.150">
    <property type="entry name" value="Bordetella uptake gene, domain 1"/>
    <property type="match status" value="1"/>
</dbReference>
<dbReference type="InterPro" id="IPR042100">
    <property type="entry name" value="Bug_dom1"/>
</dbReference>
<gene>
    <name evidence="3" type="ORF">T458_20920</name>
</gene>
<comment type="similarity">
    <text evidence="1">Belongs to the UPF0065 (bug) family.</text>
</comment>
<comment type="caution">
    <text evidence="3">The sequence shown here is derived from an EMBL/GenBank/DDBJ whole genome shotgun (WGS) entry which is preliminary data.</text>
</comment>
<dbReference type="PIRSF" id="PIRSF017082">
    <property type="entry name" value="YflP"/>
    <property type="match status" value="1"/>
</dbReference>
<keyword evidence="2" id="KW-0732">Signal</keyword>
<dbReference type="SUPFAM" id="SSF53850">
    <property type="entry name" value="Periplasmic binding protein-like II"/>
    <property type="match status" value="1"/>
</dbReference>
<sequence length="332" mass="36348">MKRKAVVFAALALTLALGVVGCGQQSTGSGESAIDYPKQPIEMVVPFGEGSASDTFARKFAEMLSKETGQPVQPVNKDGSGGLVGMMHAYQQKNDGYTILEITPSHVIADVLGKSKNVKLMENFDPLIRVQSDIYVLSVPSGSSIADFDDLLKQGKEKEISFAGVSPGGLDDLTLNAIADAAGIKIKFIPYKSGSEVKAAVLGGEVDVYLDKMISAISFIKDGKVKPIVVLNDERITKIDEMKDVPTTVEKGVNVTIGSWRGFAVKKDTPEEVRQYLVDKMKAVYETEEYKQFAEQNLADLVEGYQDPEQFRKEWQDQYEIFDKISTQIGLK</sequence>
<dbReference type="HOGENOM" id="CLU_045683_0_0_9"/>
<evidence type="ECO:0008006" key="5">
    <source>
        <dbReference type="Google" id="ProtNLM"/>
    </source>
</evidence>
<dbReference type="eggNOG" id="COG3181">
    <property type="taxonomic scope" value="Bacteria"/>
</dbReference>
<dbReference type="RefSeq" id="WP_023557977.1">
    <property type="nucleotide sequence ID" value="NZ_KI629785.1"/>
</dbReference>
<feature type="chain" id="PRO_5038914984" description="Transporter" evidence="2">
    <location>
        <begin position="22"/>
        <end position="332"/>
    </location>
</feature>
<feature type="signal peptide" evidence="2">
    <location>
        <begin position="1"/>
        <end position="21"/>
    </location>
</feature>
<dbReference type="AlphaFoldDB" id="V6M7N9"/>
<dbReference type="Pfam" id="PF03401">
    <property type="entry name" value="TctC"/>
    <property type="match status" value="1"/>
</dbReference>
<dbReference type="EMBL" id="AYJU01000017">
    <property type="protein sequence ID" value="EST53910.1"/>
    <property type="molecule type" value="Genomic_DNA"/>
</dbReference>
<dbReference type="InterPro" id="IPR005064">
    <property type="entry name" value="BUG"/>
</dbReference>
<evidence type="ECO:0000313" key="4">
    <source>
        <dbReference type="Proteomes" id="UP000017973"/>
    </source>
</evidence>
<dbReference type="Gene3D" id="3.40.190.10">
    <property type="entry name" value="Periplasmic binding protein-like II"/>
    <property type="match status" value="1"/>
</dbReference>
<keyword evidence="4" id="KW-1185">Reference proteome</keyword>
<dbReference type="PROSITE" id="PS51257">
    <property type="entry name" value="PROKAR_LIPOPROTEIN"/>
    <property type="match status" value="1"/>
</dbReference>
<dbReference type="PANTHER" id="PTHR42928">
    <property type="entry name" value="TRICARBOXYLATE-BINDING PROTEIN"/>
    <property type="match status" value="1"/>
</dbReference>
<dbReference type="OrthoDB" id="8881899at2"/>
<proteinExistence type="inferred from homology"/>
<dbReference type="STRING" id="1408254.T458_20920"/>